<evidence type="ECO:0000313" key="4">
    <source>
        <dbReference type="EMBL" id="KAF4441845.1"/>
    </source>
</evidence>
<dbReference type="EMBL" id="JAADJF010000053">
    <property type="protein sequence ID" value="KAF4441845.1"/>
    <property type="molecule type" value="Genomic_DNA"/>
</dbReference>
<dbReference type="PANTHER" id="PTHR10039">
    <property type="entry name" value="AMELOGENIN"/>
    <property type="match status" value="1"/>
</dbReference>
<dbReference type="InterPro" id="IPR007111">
    <property type="entry name" value="NACHT_NTPase"/>
</dbReference>
<comment type="caution">
    <text evidence="4">The sequence shown here is derived from an EMBL/GenBank/DDBJ whole genome shotgun (WGS) entry which is preliminary data.</text>
</comment>
<dbReference type="Pfam" id="PF10294">
    <property type="entry name" value="Methyltransf_16"/>
    <property type="match status" value="1"/>
</dbReference>
<keyword evidence="1" id="KW-0677">Repeat</keyword>
<evidence type="ECO:0000259" key="3">
    <source>
        <dbReference type="PROSITE" id="PS50837"/>
    </source>
</evidence>
<proteinExistence type="predicted"/>
<dbReference type="Gene3D" id="1.25.40.20">
    <property type="entry name" value="Ankyrin repeat-containing domain"/>
    <property type="match status" value="1"/>
</dbReference>
<dbReference type="Pfam" id="PF24883">
    <property type="entry name" value="NPHP3_N"/>
    <property type="match status" value="1"/>
</dbReference>
<sequence length="1275" mass="141598">MSPSFSYSMSPANPPREGSSPGGIPTHALPTENTAGVTLRSETVTPLDQASRPLEPATAPIGGLPSNDAFPSATVSGTTVSERLTTSPPTSTHEAVPAPETDAHTDAVAVAPADHWSKAYREAVESMGEEVDVTILKEESIAQLFKELETVPLERIKMVLDISAPLTALEPTTSAVFGVMRGVTALAISVATADFEFAKKIVDMLRQISYISDCDIIGQREDRADIHKALVSVYQKLIEFYAAAYQFLSKRRAKLVFVLVSDTGTLPTLVQDILKEVENLHKVVEKATLDISQDIKTMICDEKVSQWLGRDKQSQQSRHHGDFNSLRDDAACKFVLEQLEFKAWYQAPDYQQLVILGDMGSGKSVIMSFLIQELRRRAERQLKKPIVLYHYCQNDETGHALYIFSCLILSLLQQRVGLKKAFFDWYKQDLLSGNFEPATNTHMLIEIFGQTVERLNRSLFLIVDGLDECDAGSLNMLLQSLRDLSQKISGPKVVLSSRPWEGIMDQLEGSLKVEICADLGRDKVIVEKTVKTRLGYLDADIQELVLERLSSLARGSAIWTKMTVEAIIAKKIMNMAATALEVLGAARRRLSILELAWAFTTGTVDGDVTTVAGIAELVDYQGVMVLIRPFVAGVDFDDLKKRQVIVAHQSVKEFILSDLGVTRPGSHNLENPTRLENVILNICIRYLLLDEINEAPVLSDEQTAMEELPQDMDIFSDAAASPSFTMDCPWENLEDGMIRYDPADRGFGEFFVYASCNWIHHFTFVTKEPLPDLVVLLKMLETSDLESPKFLPNTAMLAAEQVLQWADLRRLRVLFHGRGTGHQSVGEAALAGHVDVVRFLLEQDGIKGHLHHRNSNSENVLYLASEQYKPAIFQALAPRFCEGLSQRDFQGRTALMRVVESSSTLQNHIESAEILLSLSAADQSDTQSIIEILHILICEYCQSDLISKSSQIIGADWAKILHIDIIFEGIQFNKVMSLTWRISVNGETDSPEDYLSTALGVIFPDDITNQHGDAEHNLSYASPHLPKPLVIDLADPVKEDDRKLFSHYLWNASLLLAEFIEADSLSIPLENPREAQDSISFNVKGLETLELGAGTALPSIMGGLLSAKRVVVTDYPAEPVLKTLRTNVARNIQPSLSPAGAEATPSSAVSVQGHSWGELDDTFSTSAAHSFDRVIAADCLWMPWQHQNLHRSIAHFLKQTSEARCWVVAGFHTGRTKMSGFYDAAALQKVGLEVERIWERDCNGEERPWDTEREDDVTVRKRWLVVASLKWISTS</sequence>
<dbReference type="AlphaFoldDB" id="A0A8H4K129"/>
<dbReference type="InterPro" id="IPR029063">
    <property type="entry name" value="SAM-dependent_MTases_sf"/>
</dbReference>
<dbReference type="InterPro" id="IPR027417">
    <property type="entry name" value="P-loop_NTPase"/>
</dbReference>
<dbReference type="InterPro" id="IPR036770">
    <property type="entry name" value="Ankyrin_rpt-contain_sf"/>
</dbReference>
<dbReference type="PANTHER" id="PTHR10039:SF10">
    <property type="entry name" value="NACHT DOMAIN-CONTAINING PROTEIN"/>
    <property type="match status" value="1"/>
</dbReference>
<feature type="region of interest" description="Disordered" evidence="2">
    <location>
        <begin position="1"/>
        <end position="102"/>
    </location>
</feature>
<feature type="compositionally biased region" description="Polar residues" evidence="2">
    <location>
        <begin position="1"/>
        <end position="11"/>
    </location>
</feature>
<evidence type="ECO:0000256" key="2">
    <source>
        <dbReference type="SAM" id="MobiDB-lite"/>
    </source>
</evidence>
<feature type="compositionally biased region" description="Polar residues" evidence="2">
    <location>
        <begin position="31"/>
        <end position="48"/>
    </location>
</feature>
<accession>A0A8H4K129</accession>
<dbReference type="GO" id="GO:0008757">
    <property type="term" value="F:S-adenosylmethionine-dependent methyltransferase activity"/>
    <property type="evidence" value="ECO:0007669"/>
    <property type="project" value="UniProtKB-ARBA"/>
</dbReference>
<dbReference type="Proteomes" id="UP000536711">
    <property type="component" value="Unassembled WGS sequence"/>
</dbReference>
<feature type="domain" description="NACHT" evidence="3">
    <location>
        <begin position="351"/>
        <end position="499"/>
    </location>
</feature>
<evidence type="ECO:0000256" key="1">
    <source>
        <dbReference type="ARBA" id="ARBA00022737"/>
    </source>
</evidence>
<dbReference type="InterPro" id="IPR002110">
    <property type="entry name" value="Ankyrin_rpt"/>
</dbReference>
<dbReference type="Gene3D" id="3.40.50.150">
    <property type="entry name" value="Vaccinia Virus protein VP39"/>
    <property type="match status" value="1"/>
</dbReference>
<name>A0A8H4K129_9HYPO</name>
<dbReference type="SUPFAM" id="SSF48403">
    <property type="entry name" value="Ankyrin repeat"/>
    <property type="match status" value="1"/>
</dbReference>
<dbReference type="OrthoDB" id="163438at2759"/>
<reference evidence="4 5" key="1">
    <citation type="submission" date="2020-01" db="EMBL/GenBank/DDBJ databases">
        <title>Identification and distribution of gene clusters putatively required for synthesis of sphingolipid metabolism inhibitors in phylogenetically diverse species of the filamentous fungus Fusarium.</title>
        <authorList>
            <person name="Kim H.-S."/>
            <person name="Busman M."/>
            <person name="Brown D.W."/>
            <person name="Divon H."/>
            <person name="Uhlig S."/>
            <person name="Proctor R.H."/>
        </authorList>
    </citation>
    <scope>NUCLEOTIDE SEQUENCE [LARGE SCALE GENOMIC DNA]</scope>
    <source>
        <strain evidence="4 5">NRRL 13308</strain>
    </source>
</reference>
<dbReference type="InterPro" id="IPR056884">
    <property type="entry name" value="NPHP3-like_N"/>
</dbReference>
<gene>
    <name evidence="4" type="ORF">FACUT_2407</name>
</gene>
<dbReference type="Gene3D" id="3.40.50.300">
    <property type="entry name" value="P-loop containing nucleotide triphosphate hydrolases"/>
    <property type="match status" value="1"/>
</dbReference>
<evidence type="ECO:0000313" key="5">
    <source>
        <dbReference type="Proteomes" id="UP000536711"/>
    </source>
</evidence>
<dbReference type="PROSITE" id="PS50837">
    <property type="entry name" value="NACHT"/>
    <property type="match status" value="1"/>
</dbReference>
<protein>
    <submittedName>
        <fullName evidence="4">Nacht nucleoside triphosphatase</fullName>
    </submittedName>
</protein>
<organism evidence="4 5">
    <name type="scientific">Fusarium acutatum</name>
    <dbReference type="NCBI Taxonomy" id="78861"/>
    <lineage>
        <taxon>Eukaryota</taxon>
        <taxon>Fungi</taxon>
        <taxon>Dikarya</taxon>
        <taxon>Ascomycota</taxon>
        <taxon>Pezizomycotina</taxon>
        <taxon>Sordariomycetes</taxon>
        <taxon>Hypocreomycetidae</taxon>
        <taxon>Hypocreales</taxon>
        <taxon>Nectriaceae</taxon>
        <taxon>Fusarium</taxon>
        <taxon>Fusarium fujikuroi species complex</taxon>
    </lineage>
</organism>
<dbReference type="SUPFAM" id="SSF52540">
    <property type="entry name" value="P-loop containing nucleoside triphosphate hydrolases"/>
    <property type="match status" value="1"/>
</dbReference>
<keyword evidence="5" id="KW-1185">Reference proteome</keyword>
<dbReference type="SMART" id="SM00248">
    <property type="entry name" value="ANK"/>
    <property type="match status" value="3"/>
</dbReference>
<dbReference type="InterPro" id="IPR019410">
    <property type="entry name" value="Methyltransf_16"/>
</dbReference>
<feature type="compositionally biased region" description="Polar residues" evidence="2">
    <location>
        <begin position="73"/>
        <end position="93"/>
    </location>
</feature>